<evidence type="ECO:0000256" key="6">
    <source>
        <dbReference type="ARBA" id="ARBA00022701"/>
    </source>
</evidence>
<feature type="region of interest" description="Disordered" evidence="10">
    <location>
        <begin position="276"/>
        <end position="331"/>
    </location>
</feature>
<evidence type="ECO:0000313" key="12">
    <source>
        <dbReference type="Proteomes" id="UP000693946"/>
    </source>
</evidence>
<keyword evidence="12" id="KW-1185">Reference proteome</keyword>
<feature type="compositionally biased region" description="Low complexity" evidence="10">
    <location>
        <begin position="405"/>
        <end position="417"/>
    </location>
</feature>
<keyword evidence="7" id="KW-0206">Cytoskeleton</keyword>
<name>A0AAV6PII9_SOLSE</name>
<comment type="subcellular location">
    <subcellularLocation>
        <location evidence="1">Cytoplasm</location>
        <location evidence="1">Cytoskeleton</location>
        <location evidence="1">Microtubule organizing center</location>
        <location evidence="1">Centrosome</location>
        <location evidence="1">Centriole</location>
    </subcellularLocation>
    <subcellularLocation>
        <location evidence="2">Nucleus</location>
    </subcellularLocation>
</comment>
<evidence type="ECO:0000256" key="1">
    <source>
        <dbReference type="ARBA" id="ARBA00004114"/>
    </source>
</evidence>
<comment type="caution">
    <text evidence="11">The sequence shown here is derived from an EMBL/GenBank/DDBJ whole genome shotgun (WGS) entry which is preliminary data.</text>
</comment>
<dbReference type="Pfam" id="PF15501">
    <property type="entry name" value="MDM1"/>
    <property type="match status" value="1"/>
</dbReference>
<sequence length="632" mass="70002">MTVRFKGRSEYQRSFGVSRSRSASPHRCHPVAGLRSDQNCISREPGLQRRRKLNLHGLTRSCSSLLGPSQLQRPLLEPTDAAHRNGPSAPRDDDKPSNRHSTSLQTAPPAPPAPPAEPEAPVQLETPAGPRPTMEAEPGSAGKSAKPRPTQPDRQSQPGRPLTSAAPDEQRPSASQEERALRWRAGLRSAGQRSEYHRQYSSKKPVTSASPLLSAEKVMYSSSRAVPPFKKSTVPMETEYRRSFQGVAPPTGPRLRKHLEYQRIPLFHTYMINKKRREESHKKHRPADDVTSPPLQVQRRRRKLTEYQSSFHSPPDRTPEKGGATDGHTPQVTALRRQASSYRCRAWGANFSRGHLGQLRSQQNALWEPEDATDSDPTSPRLTFDLSQEPDSHSLPCVEALDLHSGSSKRSSVAGSGEINNNTNKNMQTKAQTPVSPPAERHTAWEEEEEEEEEDTDEEEGRLPTPALKMRPVQRTHHDLTTPTTGGAILVGKQRCGSAVSMATWPDPAVRKIEAWPENDHSLCPSPGPSPDHKLALKPVRVKQTPPPPVAPPPLVTPALHGIQGKLRSADFQHNGDLGLRFRERPCSGGAFVSDEDDRLSVMSWRSAASFSAASGVLERALKRRENFWGKR</sequence>
<dbReference type="GO" id="GO:0008017">
    <property type="term" value="F:microtubule binding"/>
    <property type="evidence" value="ECO:0007669"/>
    <property type="project" value="InterPro"/>
</dbReference>
<protein>
    <recommendedName>
        <fullName evidence="4">Nuclear protein MDM1</fullName>
    </recommendedName>
</protein>
<feature type="region of interest" description="Disordered" evidence="10">
    <location>
        <begin position="234"/>
        <end position="254"/>
    </location>
</feature>
<dbReference type="PANTHER" id="PTHR32078:SF1">
    <property type="entry name" value="NUCLEAR PROTEIN MDM1"/>
    <property type="match status" value="1"/>
</dbReference>
<comment type="function">
    <text evidence="9">Microtubule-binding protein that negatively regulates centriole duplication. Binds to and stabilizes microtubules.</text>
</comment>
<gene>
    <name evidence="11" type="ORF">JOB18_041272</name>
</gene>
<dbReference type="PANTHER" id="PTHR32078">
    <property type="entry name" value="NUCLEAR PROTEIN MDM1"/>
    <property type="match status" value="1"/>
</dbReference>
<comment type="similarity">
    <text evidence="3">Belongs to the MDM1 family.</text>
</comment>
<dbReference type="EMBL" id="JAGKHQ010000601">
    <property type="protein sequence ID" value="KAG7466728.1"/>
    <property type="molecule type" value="Genomic_DNA"/>
</dbReference>
<evidence type="ECO:0000256" key="8">
    <source>
        <dbReference type="ARBA" id="ARBA00023242"/>
    </source>
</evidence>
<reference evidence="11 12" key="1">
    <citation type="journal article" date="2021" name="Sci. Rep.">
        <title>Chromosome anchoring in Senegalese sole (Solea senegalensis) reveals sex-associated markers and genome rearrangements in flatfish.</title>
        <authorList>
            <person name="Guerrero-Cozar I."/>
            <person name="Gomez-Garrido J."/>
            <person name="Berbel C."/>
            <person name="Martinez-Blanch J.F."/>
            <person name="Alioto T."/>
            <person name="Claros M.G."/>
            <person name="Gagnaire P.A."/>
            <person name="Manchado M."/>
        </authorList>
    </citation>
    <scope>NUCLEOTIDE SEQUENCE [LARGE SCALE GENOMIC DNA]</scope>
    <source>
        <strain evidence="11">Sse05_10M</strain>
    </source>
</reference>
<evidence type="ECO:0000256" key="5">
    <source>
        <dbReference type="ARBA" id="ARBA00022490"/>
    </source>
</evidence>
<dbReference type="InterPro" id="IPR029136">
    <property type="entry name" value="MDM1"/>
</dbReference>
<evidence type="ECO:0000256" key="7">
    <source>
        <dbReference type="ARBA" id="ARBA00023212"/>
    </source>
</evidence>
<proteinExistence type="inferred from homology"/>
<evidence type="ECO:0000256" key="3">
    <source>
        <dbReference type="ARBA" id="ARBA00010494"/>
    </source>
</evidence>
<evidence type="ECO:0000256" key="2">
    <source>
        <dbReference type="ARBA" id="ARBA00004123"/>
    </source>
</evidence>
<evidence type="ECO:0000256" key="10">
    <source>
        <dbReference type="SAM" id="MobiDB-lite"/>
    </source>
</evidence>
<feature type="region of interest" description="Disordered" evidence="10">
    <location>
        <begin position="79"/>
        <end position="211"/>
    </location>
</feature>
<dbReference type="GO" id="GO:0046600">
    <property type="term" value="P:negative regulation of centriole replication"/>
    <property type="evidence" value="ECO:0007669"/>
    <property type="project" value="InterPro"/>
</dbReference>
<dbReference type="GO" id="GO:0005814">
    <property type="term" value="C:centriole"/>
    <property type="evidence" value="ECO:0007669"/>
    <property type="project" value="UniProtKB-SubCell"/>
</dbReference>
<keyword evidence="6" id="KW-0493">Microtubule</keyword>
<evidence type="ECO:0000313" key="11">
    <source>
        <dbReference type="EMBL" id="KAG7466728.1"/>
    </source>
</evidence>
<keyword evidence="8" id="KW-0539">Nucleus</keyword>
<dbReference type="AlphaFoldDB" id="A0AAV6PII9"/>
<accession>A0AAV6PII9</accession>
<feature type="compositionally biased region" description="Acidic residues" evidence="10">
    <location>
        <begin position="446"/>
        <end position="460"/>
    </location>
</feature>
<dbReference type="GO" id="GO:0005634">
    <property type="term" value="C:nucleus"/>
    <property type="evidence" value="ECO:0007669"/>
    <property type="project" value="UniProtKB-SubCell"/>
</dbReference>
<feature type="region of interest" description="Disordered" evidence="10">
    <location>
        <begin position="1"/>
        <end position="33"/>
    </location>
</feature>
<feature type="compositionally biased region" description="Polar residues" evidence="10">
    <location>
        <begin position="418"/>
        <end position="434"/>
    </location>
</feature>
<evidence type="ECO:0000256" key="4">
    <source>
        <dbReference type="ARBA" id="ARBA00013508"/>
    </source>
</evidence>
<feature type="compositionally biased region" description="Basic and acidic residues" evidence="10">
    <location>
        <begin position="168"/>
        <end position="181"/>
    </location>
</feature>
<dbReference type="Proteomes" id="UP000693946">
    <property type="component" value="Unassembled WGS sequence"/>
</dbReference>
<evidence type="ECO:0000256" key="9">
    <source>
        <dbReference type="ARBA" id="ARBA00045771"/>
    </source>
</evidence>
<dbReference type="GO" id="GO:0005874">
    <property type="term" value="C:microtubule"/>
    <property type="evidence" value="ECO:0007669"/>
    <property type="project" value="UniProtKB-KW"/>
</dbReference>
<feature type="region of interest" description="Disordered" evidence="10">
    <location>
        <begin position="404"/>
        <end position="467"/>
    </location>
</feature>
<keyword evidence="5" id="KW-0963">Cytoplasm</keyword>
<feature type="compositionally biased region" description="Pro residues" evidence="10">
    <location>
        <begin position="108"/>
        <end position="118"/>
    </location>
</feature>
<feature type="region of interest" description="Disordered" evidence="10">
    <location>
        <begin position="360"/>
        <end position="391"/>
    </location>
</feature>
<organism evidence="11 12">
    <name type="scientific">Solea senegalensis</name>
    <name type="common">Senegalese sole</name>
    <dbReference type="NCBI Taxonomy" id="28829"/>
    <lineage>
        <taxon>Eukaryota</taxon>
        <taxon>Metazoa</taxon>
        <taxon>Chordata</taxon>
        <taxon>Craniata</taxon>
        <taxon>Vertebrata</taxon>
        <taxon>Euteleostomi</taxon>
        <taxon>Actinopterygii</taxon>
        <taxon>Neopterygii</taxon>
        <taxon>Teleostei</taxon>
        <taxon>Neoteleostei</taxon>
        <taxon>Acanthomorphata</taxon>
        <taxon>Carangaria</taxon>
        <taxon>Pleuronectiformes</taxon>
        <taxon>Pleuronectoidei</taxon>
        <taxon>Soleidae</taxon>
        <taxon>Solea</taxon>
    </lineage>
</organism>
<feature type="compositionally biased region" description="Polar residues" evidence="10">
    <location>
        <begin position="202"/>
        <end position="211"/>
    </location>
</feature>